<dbReference type="KEGG" id="scor:J3U87_17225"/>
<name>A0A8A4TXH7_SULCO</name>
<dbReference type="InterPro" id="IPR036388">
    <property type="entry name" value="WH-like_DNA-bd_sf"/>
</dbReference>
<dbReference type="InterPro" id="IPR036390">
    <property type="entry name" value="WH_DNA-bd_sf"/>
</dbReference>
<dbReference type="PANTHER" id="PTHR33169:SF14">
    <property type="entry name" value="TRANSCRIPTIONAL REGULATOR RV3488"/>
    <property type="match status" value="1"/>
</dbReference>
<organism evidence="2 3">
    <name type="scientific">Sulfidibacter corallicola</name>
    <dbReference type="NCBI Taxonomy" id="2818388"/>
    <lineage>
        <taxon>Bacteria</taxon>
        <taxon>Pseudomonadati</taxon>
        <taxon>Acidobacteriota</taxon>
        <taxon>Holophagae</taxon>
        <taxon>Acanthopleuribacterales</taxon>
        <taxon>Acanthopleuribacteraceae</taxon>
        <taxon>Sulfidibacter</taxon>
    </lineage>
</organism>
<keyword evidence="3" id="KW-1185">Reference proteome</keyword>
<dbReference type="SUPFAM" id="SSF46785">
    <property type="entry name" value="Winged helix' DNA-binding domain"/>
    <property type="match status" value="1"/>
</dbReference>
<protein>
    <submittedName>
        <fullName evidence="2">PadR family transcriptional regulator</fullName>
    </submittedName>
</protein>
<dbReference type="Gene3D" id="1.10.10.10">
    <property type="entry name" value="Winged helix-like DNA-binding domain superfamily/Winged helix DNA-binding domain"/>
    <property type="match status" value="1"/>
</dbReference>
<dbReference type="RefSeq" id="WP_237384287.1">
    <property type="nucleotide sequence ID" value="NZ_CP071793.1"/>
</dbReference>
<dbReference type="AlphaFoldDB" id="A0A8A4TXH7"/>
<dbReference type="Pfam" id="PF03551">
    <property type="entry name" value="PadR"/>
    <property type="match status" value="1"/>
</dbReference>
<accession>A0A8A4TXH7</accession>
<dbReference type="InterPro" id="IPR005149">
    <property type="entry name" value="Tscrpt_reg_PadR_N"/>
</dbReference>
<sequence>MLPDLSNKEHLILGLLVTHGQLYGLELVKKSEGQLKRGTVYTTLSRMIDKGYLNFSVEENATHSGLPRRKYSLTGHGRKVFEEFNVYAASFVKGFAI</sequence>
<proteinExistence type="predicted"/>
<evidence type="ECO:0000313" key="3">
    <source>
        <dbReference type="Proteomes" id="UP000663929"/>
    </source>
</evidence>
<reference evidence="2" key="1">
    <citation type="submission" date="2021-03" db="EMBL/GenBank/DDBJ databases">
        <title>Acanthopleuribacteraceae sp. M133.</title>
        <authorList>
            <person name="Wang G."/>
        </authorList>
    </citation>
    <scope>NUCLEOTIDE SEQUENCE</scope>
    <source>
        <strain evidence="2">M133</strain>
    </source>
</reference>
<feature type="domain" description="Transcription regulator PadR N-terminal" evidence="1">
    <location>
        <begin position="12"/>
        <end position="83"/>
    </location>
</feature>
<evidence type="ECO:0000313" key="2">
    <source>
        <dbReference type="EMBL" id="QTD54190.1"/>
    </source>
</evidence>
<evidence type="ECO:0000259" key="1">
    <source>
        <dbReference type="Pfam" id="PF03551"/>
    </source>
</evidence>
<dbReference type="Proteomes" id="UP000663929">
    <property type="component" value="Chromosome"/>
</dbReference>
<dbReference type="InterPro" id="IPR052509">
    <property type="entry name" value="Metal_resp_DNA-bind_regulator"/>
</dbReference>
<gene>
    <name evidence="2" type="ORF">J3U87_17225</name>
</gene>
<dbReference type="EMBL" id="CP071793">
    <property type="protein sequence ID" value="QTD54190.1"/>
    <property type="molecule type" value="Genomic_DNA"/>
</dbReference>
<dbReference type="PANTHER" id="PTHR33169">
    <property type="entry name" value="PADR-FAMILY TRANSCRIPTIONAL REGULATOR"/>
    <property type="match status" value="1"/>
</dbReference>